<protein>
    <submittedName>
        <fullName evidence="1">Uncharacterized protein</fullName>
    </submittedName>
</protein>
<gene>
    <name evidence="1" type="ORF">Vadar_029549</name>
</gene>
<proteinExistence type="predicted"/>
<evidence type="ECO:0000313" key="2">
    <source>
        <dbReference type="Proteomes" id="UP000828048"/>
    </source>
</evidence>
<evidence type="ECO:0000313" key="1">
    <source>
        <dbReference type="EMBL" id="KAH7838657.1"/>
    </source>
</evidence>
<keyword evidence="2" id="KW-1185">Reference proteome</keyword>
<accession>A0ACB7XD62</accession>
<comment type="caution">
    <text evidence="1">The sequence shown here is derived from an EMBL/GenBank/DDBJ whole genome shotgun (WGS) entry which is preliminary data.</text>
</comment>
<name>A0ACB7XD62_9ERIC</name>
<dbReference type="EMBL" id="CM037156">
    <property type="protein sequence ID" value="KAH7838657.1"/>
    <property type="molecule type" value="Genomic_DNA"/>
</dbReference>
<sequence length="343" mass="37772">MQKDRHHYRQNNPISNWGSKISENEKWGKSSASLITQTDADKIVAQTNQVQGDENAVAGAKNGPQVIDVEKKTDIDAAKNGVQNVEMENQINTKTNPVAESPSNSKMESVQVNVNEEAASSSEIGSSSMGNERVLDTFEVARQSEERLQNQGQSDDALIVKGINPTNELATFNNLALIELGCNKRSNVEVNQAISSNDALIEEGELNHNEFVEDNIKISVGDGKSIRFWIDEWVDGKKLSTLFPGIFRAITNKEESLAEVWQRKEEQFGWEFEFRRNLFLWELEELDIMSLMLNDSMAASLISGHCIAATDGNLGMIAAGVVHCSVKFGAAGADYCCDIGVVL</sequence>
<dbReference type="Proteomes" id="UP000828048">
    <property type="component" value="Chromosome 6"/>
</dbReference>
<organism evidence="1 2">
    <name type="scientific">Vaccinium darrowii</name>
    <dbReference type="NCBI Taxonomy" id="229202"/>
    <lineage>
        <taxon>Eukaryota</taxon>
        <taxon>Viridiplantae</taxon>
        <taxon>Streptophyta</taxon>
        <taxon>Embryophyta</taxon>
        <taxon>Tracheophyta</taxon>
        <taxon>Spermatophyta</taxon>
        <taxon>Magnoliopsida</taxon>
        <taxon>eudicotyledons</taxon>
        <taxon>Gunneridae</taxon>
        <taxon>Pentapetalae</taxon>
        <taxon>asterids</taxon>
        <taxon>Ericales</taxon>
        <taxon>Ericaceae</taxon>
        <taxon>Vaccinioideae</taxon>
        <taxon>Vaccinieae</taxon>
        <taxon>Vaccinium</taxon>
    </lineage>
</organism>
<reference evidence="1 2" key="1">
    <citation type="journal article" date="2021" name="Hortic Res">
        <title>High-quality reference genome and annotation aids understanding of berry development for evergreen blueberry (Vaccinium darrowii).</title>
        <authorList>
            <person name="Yu J."/>
            <person name="Hulse-Kemp A.M."/>
            <person name="Babiker E."/>
            <person name="Staton M."/>
        </authorList>
    </citation>
    <scope>NUCLEOTIDE SEQUENCE [LARGE SCALE GENOMIC DNA]</scope>
    <source>
        <strain evidence="2">cv. NJ 8807/NJ 8810</strain>
        <tissue evidence="1">Young leaf</tissue>
    </source>
</reference>